<keyword evidence="13" id="KW-0675">Receptor</keyword>
<dbReference type="SUPFAM" id="SSF56112">
    <property type="entry name" value="Protein kinase-like (PK-like)"/>
    <property type="match status" value="1"/>
</dbReference>
<evidence type="ECO:0000256" key="1">
    <source>
        <dbReference type="ARBA" id="ARBA00004370"/>
    </source>
</evidence>
<evidence type="ECO:0000259" key="17">
    <source>
        <dbReference type="PROSITE" id="PS50112"/>
    </source>
</evidence>
<gene>
    <name evidence="18" type="ORF">LSALG_LOCUS8184</name>
</gene>
<evidence type="ECO:0000256" key="10">
    <source>
        <dbReference type="ARBA" id="ARBA00022840"/>
    </source>
</evidence>
<evidence type="ECO:0000256" key="11">
    <source>
        <dbReference type="ARBA" id="ARBA00022991"/>
    </source>
</evidence>
<dbReference type="Pfam" id="PF07714">
    <property type="entry name" value="PK_Tyr_Ser-Thr"/>
    <property type="match status" value="1"/>
</dbReference>
<sequence length="711" mass="81308">MPKPRQKVHVCNLRRSSTSVSKCVKMEENTKAPSAEELLRKIQELETLETHLKQKISKLMLSGNQKKPEHQWSNSAYGEPDSAHKVRVMEPLTRKLTEAQFLNIIQSMDLAVHIYGLDLRIFFWNRAAEKLYGYTQAEAYGKTPTELLVDPKDGSLSDYLLERTINGESWSGEFPIRNKKGERFVVMGSNSPFLNEIGGLVGATCVSSASSPYHVRKHARLGFDSLQPQQTSIASKISNLASKVKMKMKMGDNYTDHEDGIDVAYDNSKASTTRGNISSPFGDFFSSKSAEDHFTRKLTIDYGYKSEKKPGIHKIFSSKADAWMGKKTSAWSHKGNVRVESFDTIFGRFGWQRLDIIYEHEPCLQMSSYASSKLDLKLLENTNKSNNKIEALGLLFSSLHVSRSITSNSSSSSNITSIKNNAIIKVERETDSLDYEIVWEDLITREQIGQGSCGTVYRALWYGSDVAIKLFEYQEYYPDDVMVSFKQEVSIMKKLRHPNILLFMGSVTSTPHLCIVTEFLPRGSLFRILQRNTTRLDWKRRLHMAMDIARGMNYLHRCNPPIVHRDLKSSNLLVDKNWTVKVGDFGLSRVKHHTYLKTKSGRGTPQWMAPEILRNEDTDEKSDVYSYGVVLWEITTGKIPWNDLNPMQVIGAVGFMNRRLEIPEDVDPLWSFLIESCWCSEPQSRPTFQEIINKLKDLQKKYVVERRRKEP</sequence>
<evidence type="ECO:0000256" key="9">
    <source>
        <dbReference type="ARBA" id="ARBA00022777"/>
    </source>
</evidence>
<evidence type="ECO:0000256" key="3">
    <source>
        <dbReference type="ARBA" id="ARBA00012513"/>
    </source>
</evidence>
<dbReference type="InterPro" id="IPR000719">
    <property type="entry name" value="Prot_kinase_dom"/>
</dbReference>
<keyword evidence="12" id="KW-0472">Membrane</keyword>
<dbReference type="InterPro" id="IPR001245">
    <property type="entry name" value="Ser-Thr/Tyr_kinase_cat_dom"/>
</dbReference>
<keyword evidence="6" id="KW-0716">Sensory transduction</keyword>
<dbReference type="AlphaFoldDB" id="A0AA35Y779"/>
<evidence type="ECO:0000313" key="19">
    <source>
        <dbReference type="Proteomes" id="UP001177003"/>
    </source>
</evidence>
<dbReference type="InterPro" id="IPR011009">
    <property type="entry name" value="Kinase-like_dom_sf"/>
</dbReference>
<dbReference type="PANTHER" id="PTHR44329:SF47">
    <property type="entry name" value="SERINE_THREONINE-PROTEIN KINASE ROCO5-RELATED"/>
    <property type="match status" value="1"/>
</dbReference>
<dbReference type="Pfam" id="PF13426">
    <property type="entry name" value="PAS_9"/>
    <property type="match status" value="1"/>
</dbReference>
<evidence type="ECO:0000256" key="7">
    <source>
        <dbReference type="ARBA" id="ARBA00022679"/>
    </source>
</evidence>
<dbReference type="GO" id="GO:0004674">
    <property type="term" value="F:protein serine/threonine kinase activity"/>
    <property type="evidence" value="ECO:0007669"/>
    <property type="project" value="UniProtKB-KW"/>
</dbReference>
<evidence type="ECO:0000256" key="4">
    <source>
        <dbReference type="ARBA" id="ARBA00022527"/>
    </source>
</evidence>
<dbReference type="GO" id="GO:0016020">
    <property type="term" value="C:membrane"/>
    <property type="evidence" value="ECO:0007669"/>
    <property type="project" value="UniProtKB-SubCell"/>
</dbReference>
<comment type="catalytic activity">
    <reaction evidence="14">
        <text>L-threonyl-[protein] + ATP = O-phospho-L-threonyl-[protein] + ADP + H(+)</text>
        <dbReference type="Rhea" id="RHEA:46608"/>
        <dbReference type="Rhea" id="RHEA-COMP:11060"/>
        <dbReference type="Rhea" id="RHEA-COMP:11605"/>
        <dbReference type="ChEBI" id="CHEBI:15378"/>
        <dbReference type="ChEBI" id="CHEBI:30013"/>
        <dbReference type="ChEBI" id="CHEBI:30616"/>
        <dbReference type="ChEBI" id="CHEBI:61977"/>
        <dbReference type="ChEBI" id="CHEBI:456216"/>
        <dbReference type="EC" id="2.7.11.1"/>
    </reaction>
</comment>
<keyword evidence="4" id="KW-0723">Serine/threonine-protein kinase</keyword>
<keyword evidence="8" id="KW-0547">Nucleotide-binding</keyword>
<comment type="similarity">
    <text evidence="2">Belongs to the protein kinase superfamily. TKL Ser/Thr protein kinase family. RAF subfamily.</text>
</comment>
<feature type="domain" description="PAS" evidence="17">
    <location>
        <begin position="97"/>
        <end position="168"/>
    </location>
</feature>
<evidence type="ECO:0000256" key="12">
    <source>
        <dbReference type="ARBA" id="ARBA00023136"/>
    </source>
</evidence>
<keyword evidence="5" id="KW-0600">Photoreceptor protein</keyword>
<dbReference type="PROSITE" id="PS50112">
    <property type="entry name" value="PAS"/>
    <property type="match status" value="1"/>
</dbReference>
<dbReference type="CDD" id="cd13999">
    <property type="entry name" value="STKc_MAP3K-like"/>
    <property type="match status" value="1"/>
</dbReference>
<dbReference type="CDD" id="cd00130">
    <property type="entry name" value="PAS"/>
    <property type="match status" value="1"/>
</dbReference>
<dbReference type="PROSITE" id="PS00108">
    <property type="entry name" value="PROTEIN_KINASE_ST"/>
    <property type="match status" value="1"/>
</dbReference>
<dbReference type="SUPFAM" id="SSF55785">
    <property type="entry name" value="PYP-like sensor domain (PAS domain)"/>
    <property type="match status" value="1"/>
</dbReference>
<dbReference type="InterPro" id="IPR008271">
    <property type="entry name" value="Ser/Thr_kinase_AS"/>
</dbReference>
<evidence type="ECO:0000256" key="8">
    <source>
        <dbReference type="ARBA" id="ARBA00022741"/>
    </source>
</evidence>
<dbReference type="Gene3D" id="3.30.450.20">
    <property type="entry name" value="PAS domain"/>
    <property type="match status" value="1"/>
</dbReference>
<reference evidence="18" key="1">
    <citation type="submission" date="2023-04" db="EMBL/GenBank/DDBJ databases">
        <authorList>
            <person name="Vijverberg K."/>
            <person name="Xiong W."/>
            <person name="Schranz E."/>
        </authorList>
    </citation>
    <scope>NUCLEOTIDE SEQUENCE</scope>
</reference>
<dbReference type="FunFam" id="3.30.200.20:FF:000060">
    <property type="entry name" value="Serine/threonine-protein kinase isoform 1"/>
    <property type="match status" value="1"/>
</dbReference>
<accession>A0AA35Y779</accession>
<dbReference type="Gene3D" id="3.30.200.20">
    <property type="entry name" value="Phosphorylase Kinase, domain 1"/>
    <property type="match status" value="1"/>
</dbReference>
<keyword evidence="10" id="KW-0067">ATP-binding</keyword>
<dbReference type="GO" id="GO:0009881">
    <property type="term" value="F:photoreceptor activity"/>
    <property type="evidence" value="ECO:0007669"/>
    <property type="project" value="UniProtKB-KW"/>
</dbReference>
<comment type="subcellular location">
    <subcellularLocation>
        <location evidence="1">Membrane</location>
    </subcellularLocation>
</comment>
<dbReference type="InterPro" id="IPR051681">
    <property type="entry name" value="Ser/Thr_Kinases-Pseudokinases"/>
</dbReference>
<protein>
    <recommendedName>
        <fullName evidence="3">non-specific serine/threonine protein kinase</fullName>
        <ecNumber evidence="3">2.7.11.1</ecNumber>
    </recommendedName>
</protein>
<evidence type="ECO:0000256" key="15">
    <source>
        <dbReference type="ARBA" id="ARBA00048679"/>
    </source>
</evidence>
<evidence type="ECO:0000256" key="6">
    <source>
        <dbReference type="ARBA" id="ARBA00022606"/>
    </source>
</evidence>
<dbReference type="GO" id="GO:0005524">
    <property type="term" value="F:ATP binding"/>
    <property type="evidence" value="ECO:0007669"/>
    <property type="project" value="UniProtKB-KW"/>
</dbReference>
<keyword evidence="19" id="KW-1185">Reference proteome</keyword>
<dbReference type="PRINTS" id="PR00109">
    <property type="entry name" value="TYRKINASE"/>
</dbReference>
<dbReference type="SMART" id="SM00091">
    <property type="entry name" value="PAS"/>
    <property type="match status" value="1"/>
</dbReference>
<dbReference type="EC" id="2.7.11.1" evidence="3"/>
<dbReference type="NCBIfam" id="TIGR00229">
    <property type="entry name" value="sensory_box"/>
    <property type="match status" value="1"/>
</dbReference>
<dbReference type="Gene3D" id="1.10.510.10">
    <property type="entry name" value="Transferase(Phosphotransferase) domain 1"/>
    <property type="match status" value="1"/>
</dbReference>
<evidence type="ECO:0000256" key="5">
    <source>
        <dbReference type="ARBA" id="ARBA00022543"/>
    </source>
</evidence>
<dbReference type="EMBL" id="OX465077">
    <property type="protein sequence ID" value="CAI9267720.1"/>
    <property type="molecule type" value="Genomic_DNA"/>
</dbReference>
<proteinExistence type="inferred from homology"/>
<dbReference type="SMART" id="SM00220">
    <property type="entry name" value="S_TKc"/>
    <property type="match status" value="1"/>
</dbReference>
<evidence type="ECO:0000256" key="13">
    <source>
        <dbReference type="ARBA" id="ARBA00023170"/>
    </source>
</evidence>
<dbReference type="InterPro" id="IPR035965">
    <property type="entry name" value="PAS-like_dom_sf"/>
</dbReference>
<keyword evidence="9" id="KW-0418">Kinase</keyword>
<evidence type="ECO:0000259" key="16">
    <source>
        <dbReference type="PROSITE" id="PS50011"/>
    </source>
</evidence>
<dbReference type="PROSITE" id="PS50011">
    <property type="entry name" value="PROTEIN_KINASE_DOM"/>
    <property type="match status" value="1"/>
</dbReference>
<dbReference type="FunFam" id="1.10.510.10:FF:000476">
    <property type="entry name" value="PAS domain-containing protein tyrosine kinase family protein"/>
    <property type="match status" value="1"/>
</dbReference>
<name>A0AA35Y779_LACSI</name>
<evidence type="ECO:0000313" key="18">
    <source>
        <dbReference type="EMBL" id="CAI9267720.1"/>
    </source>
</evidence>
<keyword evidence="11" id="KW-0157">Chromophore</keyword>
<evidence type="ECO:0000256" key="2">
    <source>
        <dbReference type="ARBA" id="ARBA00010507"/>
    </source>
</evidence>
<comment type="catalytic activity">
    <reaction evidence="15">
        <text>L-seryl-[protein] + ATP = O-phospho-L-seryl-[protein] + ADP + H(+)</text>
        <dbReference type="Rhea" id="RHEA:17989"/>
        <dbReference type="Rhea" id="RHEA-COMP:9863"/>
        <dbReference type="Rhea" id="RHEA-COMP:11604"/>
        <dbReference type="ChEBI" id="CHEBI:15378"/>
        <dbReference type="ChEBI" id="CHEBI:29999"/>
        <dbReference type="ChEBI" id="CHEBI:30616"/>
        <dbReference type="ChEBI" id="CHEBI:83421"/>
        <dbReference type="ChEBI" id="CHEBI:456216"/>
        <dbReference type="EC" id="2.7.11.1"/>
    </reaction>
</comment>
<evidence type="ECO:0000256" key="14">
    <source>
        <dbReference type="ARBA" id="ARBA00047899"/>
    </source>
</evidence>
<organism evidence="18 19">
    <name type="scientific">Lactuca saligna</name>
    <name type="common">Willowleaf lettuce</name>
    <dbReference type="NCBI Taxonomy" id="75948"/>
    <lineage>
        <taxon>Eukaryota</taxon>
        <taxon>Viridiplantae</taxon>
        <taxon>Streptophyta</taxon>
        <taxon>Embryophyta</taxon>
        <taxon>Tracheophyta</taxon>
        <taxon>Spermatophyta</taxon>
        <taxon>Magnoliopsida</taxon>
        <taxon>eudicotyledons</taxon>
        <taxon>Gunneridae</taxon>
        <taxon>Pentapetalae</taxon>
        <taxon>asterids</taxon>
        <taxon>campanulids</taxon>
        <taxon>Asterales</taxon>
        <taxon>Asteraceae</taxon>
        <taxon>Cichorioideae</taxon>
        <taxon>Cichorieae</taxon>
        <taxon>Lactucinae</taxon>
        <taxon>Lactuca</taxon>
    </lineage>
</organism>
<dbReference type="Proteomes" id="UP001177003">
    <property type="component" value="Chromosome 1"/>
</dbReference>
<keyword evidence="7" id="KW-0808">Transferase</keyword>
<feature type="domain" description="Protein kinase" evidence="16">
    <location>
        <begin position="442"/>
        <end position="703"/>
    </location>
</feature>
<dbReference type="PANTHER" id="PTHR44329">
    <property type="entry name" value="SERINE/THREONINE-PROTEIN KINASE TNNI3K-RELATED"/>
    <property type="match status" value="1"/>
</dbReference>
<dbReference type="InterPro" id="IPR000014">
    <property type="entry name" value="PAS"/>
</dbReference>